<evidence type="ECO:0000259" key="6">
    <source>
        <dbReference type="PROSITE" id="PS51034"/>
    </source>
</evidence>
<feature type="domain" description="ZP" evidence="6">
    <location>
        <begin position="65"/>
        <end position="334"/>
    </location>
</feature>
<feature type="region of interest" description="Disordered" evidence="4">
    <location>
        <begin position="361"/>
        <end position="382"/>
    </location>
</feature>
<dbReference type="InterPro" id="IPR056953">
    <property type="entry name" value="CUT_N"/>
</dbReference>
<dbReference type="Pfam" id="PF25057">
    <property type="entry name" value="CUT_N"/>
    <property type="match status" value="1"/>
</dbReference>
<sequence>MRFSKEKNHPKIADMRAQLLTTVIYSFMVLSLSARVNGLTPTSSEGIVTTPAPEQTPEMDAVRVECANDEMLVTIIPAAAPAPPPSQAARLGLLAEPGLFSGMVYPRGLTKNSSCLVEYVRMTGPLLYRLPLSYCNTMSNDTEDGGVEYFNTIVVQPHLKLVTSQGRGYQVKCRYETRERTPIVVAVNKTLVGQEQLTAALVDPASLPGVMMRIYTGDGSTKQVPENVKIGDPLSMFINLDEQEKYGITISDCMVRDGLKWGEQRLLDKSGCPLNHEIMGQFVYNKEMTKAHVSFPAHKFPYTSSVYYQCHVRLCNKAIGDCEVPNCNKAPNSARRRRQDSGDDGAPATIEVFSGLYVNEGADTSNLNNPDDVSRERSPDDPDSLCISQRTFALAVAIAGLVLMLLVLLAVLILCARRRRSHKDVSTSGSSLYSGPYTNTAYSHSS</sequence>
<dbReference type="InterPro" id="IPR001507">
    <property type="entry name" value="ZP_dom"/>
</dbReference>
<dbReference type="PANTHER" id="PTHR22907:SF54">
    <property type="entry name" value="GH04558P"/>
    <property type="match status" value="1"/>
</dbReference>
<reference evidence="7 8" key="1">
    <citation type="submission" date="2020-04" db="EMBL/GenBank/DDBJ databases">
        <authorList>
            <person name="Alioto T."/>
            <person name="Alioto T."/>
            <person name="Gomez Garrido J."/>
        </authorList>
    </citation>
    <scope>NUCLEOTIDE SEQUENCE [LARGE SCALE GENOMIC DNA]</scope>
</reference>
<dbReference type="Proteomes" id="UP000494165">
    <property type="component" value="Unassembled WGS sequence"/>
</dbReference>
<evidence type="ECO:0000256" key="4">
    <source>
        <dbReference type="SAM" id="MobiDB-lite"/>
    </source>
</evidence>
<protein>
    <recommendedName>
        <fullName evidence="6">ZP domain-containing protein</fullName>
    </recommendedName>
</protein>
<proteinExistence type="predicted"/>
<dbReference type="InterPro" id="IPR042235">
    <property type="entry name" value="ZP-C_dom"/>
</dbReference>
<evidence type="ECO:0000256" key="3">
    <source>
        <dbReference type="ARBA" id="ARBA00023157"/>
    </source>
</evidence>
<evidence type="ECO:0000256" key="1">
    <source>
        <dbReference type="ARBA" id="ARBA00022460"/>
    </source>
</evidence>
<keyword evidence="2" id="KW-0732">Signal</keyword>
<dbReference type="SMART" id="SM00241">
    <property type="entry name" value="ZP"/>
    <property type="match status" value="1"/>
</dbReference>
<keyword evidence="5" id="KW-0812">Transmembrane</keyword>
<feature type="transmembrane region" description="Helical" evidence="5">
    <location>
        <begin position="392"/>
        <end position="416"/>
    </location>
</feature>
<keyword evidence="5" id="KW-0472">Membrane</keyword>
<gene>
    <name evidence="7" type="ORF">CLODIP_2_CD01354</name>
</gene>
<keyword evidence="3" id="KW-1015">Disulfide bond</keyword>
<accession>A0A8S1DA89</accession>
<dbReference type="PANTHER" id="PTHR22907">
    <property type="entry name" value="GH04558P"/>
    <property type="match status" value="1"/>
</dbReference>
<dbReference type="EMBL" id="CADEPI010000147">
    <property type="protein sequence ID" value="CAB3377548.1"/>
    <property type="molecule type" value="Genomic_DNA"/>
</dbReference>
<evidence type="ECO:0000256" key="2">
    <source>
        <dbReference type="ARBA" id="ARBA00022729"/>
    </source>
</evidence>
<dbReference type="Gene3D" id="2.60.40.4100">
    <property type="entry name" value="Zona pellucida, ZP-C domain"/>
    <property type="match status" value="1"/>
</dbReference>
<dbReference type="OrthoDB" id="6139674at2759"/>
<dbReference type="GO" id="GO:0042302">
    <property type="term" value="F:structural constituent of cuticle"/>
    <property type="evidence" value="ECO:0007669"/>
    <property type="project" value="UniProtKB-KW"/>
</dbReference>
<name>A0A8S1DA89_9INSE</name>
<evidence type="ECO:0000313" key="8">
    <source>
        <dbReference type="Proteomes" id="UP000494165"/>
    </source>
</evidence>
<feature type="compositionally biased region" description="Polar residues" evidence="4">
    <location>
        <begin position="362"/>
        <end position="371"/>
    </location>
</feature>
<organism evidence="7 8">
    <name type="scientific">Cloeon dipterum</name>
    <dbReference type="NCBI Taxonomy" id="197152"/>
    <lineage>
        <taxon>Eukaryota</taxon>
        <taxon>Metazoa</taxon>
        <taxon>Ecdysozoa</taxon>
        <taxon>Arthropoda</taxon>
        <taxon>Hexapoda</taxon>
        <taxon>Insecta</taxon>
        <taxon>Pterygota</taxon>
        <taxon>Palaeoptera</taxon>
        <taxon>Ephemeroptera</taxon>
        <taxon>Pisciforma</taxon>
        <taxon>Baetidae</taxon>
        <taxon>Cloeon</taxon>
    </lineage>
</organism>
<dbReference type="InterPro" id="IPR051962">
    <property type="entry name" value="Cuticlin"/>
</dbReference>
<evidence type="ECO:0000313" key="7">
    <source>
        <dbReference type="EMBL" id="CAB3377548.1"/>
    </source>
</evidence>
<keyword evidence="5" id="KW-1133">Transmembrane helix</keyword>
<dbReference type="PROSITE" id="PS51034">
    <property type="entry name" value="ZP_2"/>
    <property type="match status" value="1"/>
</dbReference>
<evidence type="ECO:0000256" key="5">
    <source>
        <dbReference type="SAM" id="Phobius"/>
    </source>
</evidence>
<dbReference type="Pfam" id="PF00100">
    <property type="entry name" value="Zona_pellucida"/>
    <property type="match status" value="1"/>
</dbReference>
<keyword evidence="8" id="KW-1185">Reference proteome</keyword>
<dbReference type="AlphaFoldDB" id="A0A8S1DA89"/>
<keyword evidence="1" id="KW-0193">Cuticle</keyword>
<dbReference type="InterPro" id="IPR055355">
    <property type="entry name" value="ZP-C"/>
</dbReference>
<comment type="caution">
    <text evidence="7">The sequence shown here is derived from an EMBL/GenBank/DDBJ whole genome shotgun (WGS) entry which is preliminary data.</text>
</comment>